<comment type="subcellular location">
    <subcellularLocation>
        <location evidence="2">Chromosome</location>
        <location evidence="2">Centromere</location>
    </subcellularLocation>
    <subcellularLocation>
        <location evidence="1">Nucleus</location>
    </subcellularLocation>
</comment>
<name>A7RJL6_NEMVE</name>
<keyword evidence="8" id="KW-1185">Reference proteome</keyword>
<accession>A7RJL6</accession>
<proteinExistence type="predicted"/>
<evidence type="ECO:0000256" key="2">
    <source>
        <dbReference type="ARBA" id="ARBA00004584"/>
    </source>
</evidence>
<dbReference type="Pfam" id="PF11111">
    <property type="entry name" value="CENP-M"/>
    <property type="match status" value="1"/>
</dbReference>
<keyword evidence="6" id="KW-0137">Centromere</keyword>
<evidence type="ECO:0000256" key="5">
    <source>
        <dbReference type="ARBA" id="ARBA00023242"/>
    </source>
</evidence>
<organism evidence="7 8">
    <name type="scientific">Nematostella vectensis</name>
    <name type="common">Starlet sea anemone</name>
    <dbReference type="NCBI Taxonomy" id="45351"/>
    <lineage>
        <taxon>Eukaryota</taxon>
        <taxon>Metazoa</taxon>
        <taxon>Cnidaria</taxon>
        <taxon>Anthozoa</taxon>
        <taxon>Hexacorallia</taxon>
        <taxon>Actiniaria</taxon>
        <taxon>Edwardsiidae</taxon>
        <taxon>Nematostella</taxon>
    </lineage>
</organism>
<dbReference type="GO" id="GO:0000775">
    <property type="term" value="C:chromosome, centromeric region"/>
    <property type="evidence" value="ECO:0007669"/>
    <property type="project" value="UniProtKB-SubCell"/>
</dbReference>
<dbReference type="FunCoup" id="A7RJL6">
    <property type="interactions" value="144"/>
</dbReference>
<reference evidence="7 8" key="1">
    <citation type="journal article" date="2007" name="Science">
        <title>Sea anemone genome reveals ancestral eumetazoan gene repertoire and genomic organization.</title>
        <authorList>
            <person name="Putnam N.H."/>
            <person name="Srivastava M."/>
            <person name="Hellsten U."/>
            <person name="Dirks B."/>
            <person name="Chapman J."/>
            <person name="Salamov A."/>
            <person name="Terry A."/>
            <person name="Shapiro H."/>
            <person name="Lindquist E."/>
            <person name="Kapitonov V.V."/>
            <person name="Jurka J."/>
            <person name="Genikhovich G."/>
            <person name="Grigoriev I.V."/>
            <person name="Lucas S.M."/>
            <person name="Steele R.E."/>
            <person name="Finnerty J.R."/>
            <person name="Technau U."/>
            <person name="Martindale M.Q."/>
            <person name="Rokhsar D.S."/>
        </authorList>
    </citation>
    <scope>NUCLEOTIDE SEQUENCE [LARGE SCALE GENOMIC DNA]</scope>
    <source>
        <strain evidence="8">CH2 X CH6</strain>
    </source>
</reference>
<evidence type="ECO:0000256" key="6">
    <source>
        <dbReference type="ARBA" id="ARBA00023328"/>
    </source>
</evidence>
<dbReference type="EMBL" id="DS469514">
    <property type="protein sequence ID" value="EDO48400.1"/>
    <property type="molecule type" value="Genomic_DNA"/>
</dbReference>
<evidence type="ECO:0000256" key="1">
    <source>
        <dbReference type="ARBA" id="ARBA00004123"/>
    </source>
</evidence>
<dbReference type="InterPro" id="IPR027417">
    <property type="entry name" value="P-loop_NTPase"/>
</dbReference>
<dbReference type="HOGENOM" id="CLU_127179_0_0_1"/>
<dbReference type="AlphaFoldDB" id="A7RJL6"/>
<sequence>MADEVVLSRFGKLPTKDHGTALFVGIKGIGKHRLAQTINECNTEFPLQIRTATALPLPNDHQNLRPRIDYVTFFIDLENKLSFDVVKLSVKSLAVDYFLGRCCFILTNAKKEECNNVDIQDVIEFANSKDGQRCLAQKLLQRIKPACGYHGDVTPLLLDTTRQIFGVDDSM</sequence>
<dbReference type="STRING" id="45351.A7RJL6"/>
<keyword evidence="5" id="KW-0539">Nucleus</keyword>
<keyword evidence="4" id="KW-0158">Chromosome</keyword>
<evidence type="ECO:0000313" key="8">
    <source>
        <dbReference type="Proteomes" id="UP000001593"/>
    </source>
</evidence>
<protein>
    <recommendedName>
        <fullName evidence="3">Centromere protein M</fullName>
    </recommendedName>
</protein>
<dbReference type="Proteomes" id="UP000001593">
    <property type="component" value="Unassembled WGS sequence"/>
</dbReference>
<evidence type="ECO:0000313" key="7">
    <source>
        <dbReference type="EMBL" id="EDO48400.1"/>
    </source>
</evidence>
<evidence type="ECO:0000256" key="4">
    <source>
        <dbReference type="ARBA" id="ARBA00022454"/>
    </source>
</evidence>
<evidence type="ECO:0000256" key="3">
    <source>
        <dbReference type="ARBA" id="ARBA00016382"/>
    </source>
</evidence>
<dbReference type="InParanoid" id="A7RJL6"/>
<dbReference type="PhylomeDB" id="A7RJL6"/>
<dbReference type="PANTHER" id="PTHR34436:SF1">
    <property type="entry name" value="CENTROMERE PROTEIN M"/>
    <property type="match status" value="1"/>
</dbReference>
<dbReference type="GO" id="GO:0005634">
    <property type="term" value="C:nucleus"/>
    <property type="evidence" value="ECO:0007669"/>
    <property type="project" value="UniProtKB-SubCell"/>
</dbReference>
<dbReference type="eggNOG" id="ENOG502S17M">
    <property type="taxonomic scope" value="Eukaryota"/>
</dbReference>
<dbReference type="OMA" id="CTLPLDI"/>
<dbReference type="InterPro" id="IPR020987">
    <property type="entry name" value="Centromere_Cenp-M"/>
</dbReference>
<gene>
    <name evidence="7" type="ORF">NEMVEDRAFT_v1g198077</name>
</gene>
<dbReference type="Gene3D" id="3.40.50.300">
    <property type="entry name" value="P-loop containing nucleotide triphosphate hydrolases"/>
    <property type="match status" value="1"/>
</dbReference>
<dbReference type="PANTHER" id="PTHR34436">
    <property type="entry name" value="CENTROMERE PROTEIN M"/>
    <property type="match status" value="1"/>
</dbReference>